<dbReference type="Pfam" id="PF02518">
    <property type="entry name" value="HATPase_c"/>
    <property type="match status" value="2"/>
</dbReference>
<organism evidence="15 16">
    <name type="scientific">Paenibacillus agaridevorans</name>
    <dbReference type="NCBI Taxonomy" id="171404"/>
    <lineage>
        <taxon>Bacteria</taxon>
        <taxon>Bacillati</taxon>
        <taxon>Bacillota</taxon>
        <taxon>Bacilli</taxon>
        <taxon>Bacillales</taxon>
        <taxon>Paenibacillaceae</taxon>
        <taxon>Paenibacillus</taxon>
    </lineage>
</organism>
<feature type="domain" description="Histidine kinase" evidence="13">
    <location>
        <begin position="426"/>
        <end position="644"/>
    </location>
</feature>
<accession>A0A2R5EN61</accession>
<evidence type="ECO:0000313" key="15">
    <source>
        <dbReference type="EMBL" id="GBG06428.1"/>
    </source>
</evidence>
<dbReference type="SUPFAM" id="SSF49785">
    <property type="entry name" value="Galactose-binding domain-like"/>
    <property type="match status" value="1"/>
</dbReference>
<dbReference type="PRINTS" id="PR00344">
    <property type="entry name" value="BCTRLSENSOR"/>
</dbReference>
<dbReference type="InterPro" id="IPR003661">
    <property type="entry name" value="HisK_dim/P_dom"/>
</dbReference>
<dbReference type="InterPro" id="IPR036097">
    <property type="entry name" value="HisK_dim/P_sf"/>
</dbReference>
<dbReference type="Gene3D" id="3.40.50.2300">
    <property type="match status" value="1"/>
</dbReference>
<evidence type="ECO:0000256" key="12">
    <source>
        <dbReference type="SAM" id="Phobius"/>
    </source>
</evidence>
<feature type="transmembrane region" description="Helical" evidence="12">
    <location>
        <begin position="293"/>
        <end position="313"/>
    </location>
</feature>
<dbReference type="Pfam" id="PF00512">
    <property type="entry name" value="HisKA"/>
    <property type="match status" value="1"/>
</dbReference>
<dbReference type="GO" id="GO:0000155">
    <property type="term" value="F:phosphorelay sensor kinase activity"/>
    <property type="evidence" value="ECO:0007669"/>
    <property type="project" value="InterPro"/>
</dbReference>
<dbReference type="CDD" id="cd00082">
    <property type="entry name" value="HisKA"/>
    <property type="match status" value="1"/>
</dbReference>
<dbReference type="InterPro" id="IPR004358">
    <property type="entry name" value="Sig_transdc_His_kin-like_C"/>
</dbReference>
<sequence>MALVSLRLFYYSLFQPADHPLAENGILDLREQRLVDGWIKLNGEWEFYPYSFLPALTEESAAAGLRPERLAVPGGWRSAFADTDDSNYRYGTYRLQIQVDRGEAQRYALYMQTPPQAMDLYVNGHRLARVGEIAETPDRFAAQMATTFVGFELPEGEDHIEILIHTSADERLLRGGMTPIPIKFGSERAVSEFRTLSSALQAMMVILLLIYLGFSLMLNSLGARHRGIFFHILMILSGVGAVLLDRDKLLQYGFFLDMEWGIKLNHLFYGGIGAFVLLLAMELLPKNKNNRYLYAYLATLAVLVILRLLLPLHLYMDDITRKLELIFVSGTYLLVPVIVYRSILQGLKDYVFILLATISIFVSTAWGLLSSSTQVEVYYYPFDFVIASFSFAAFWFKRFFQATSETKKLALRLQDEDKRKDEFLANTSHELRNPLHGIINIAQAVRENPNNTLEPKDRDNLDLLITVGRRMSSMLNDLLDVSRLKDSQIRLDLRAVSVASITAGVCDMLRFMTENKPVRLVQDIPDDFPPVHADENRLTQILFNLLHNAITYTDFGEVRLIVAYNREQAILRVRDTGVGMDQATMDRIFLPYEQGNGSQTGRSGGLGLGLHICRQLVELHGGRLNVRSSPGQGAEFSFTLPFSPSVPLLSAEEAAAAETRQLANERTKPDGTVGAERKTPGNGEIASASLDKADTFARNEEHGKNVARILAVDDDPVNLKILQNLLAEEDSSITLVSSGAEALKRLGETRFDLIIADVMMPLMSGYELTRAVRERFSLSELPVLLLTARNHPQDIGTGFRSGANDYVTKPVDALELKSRVRSLIATRRSFEEHLRMEAAWLQAQIQPHFLFNTLNTIGALSEIDTARMRQVLDAFSSYLRTGFDFRNLNRVVPIEHELMLVRSYLSIEQERFAERLEVSWHLDEPLLVELPPLTIQPLVENALKHGILKRSRGGKVEIAVRQDEREATVSIKDNGVGMEEALIRDVLNHSVANKAGVGLSNTDKRLKQLYDRGLTIISAPGQGTEVVFRIPIAEVGSREP</sequence>
<comment type="catalytic activity">
    <reaction evidence="1">
        <text>ATP + protein L-histidine = ADP + protein N-phospho-L-histidine.</text>
        <dbReference type="EC" id="2.7.13.3"/>
    </reaction>
</comment>
<feature type="transmembrane region" description="Helical" evidence="12">
    <location>
        <begin position="350"/>
        <end position="371"/>
    </location>
</feature>
<evidence type="ECO:0000256" key="11">
    <source>
        <dbReference type="SAM" id="MobiDB-lite"/>
    </source>
</evidence>
<evidence type="ECO:0000256" key="6">
    <source>
        <dbReference type="ARBA" id="ARBA00022741"/>
    </source>
</evidence>
<keyword evidence="8" id="KW-0067">ATP-binding</keyword>
<dbReference type="Pfam" id="PF00072">
    <property type="entry name" value="Response_reg"/>
    <property type="match status" value="1"/>
</dbReference>
<dbReference type="InterPro" id="IPR008979">
    <property type="entry name" value="Galactose-bd-like_sf"/>
</dbReference>
<evidence type="ECO:0000256" key="9">
    <source>
        <dbReference type="ARBA" id="ARBA00023012"/>
    </source>
</evidence>
<keyword evidence="9" id="KW-0902">Two-component regulatory system</keyword>
<dbReference type="PROSITE" id="PS50110">
    <property type="entry name" value="RESPONSE_REGULATORY"/>
    <property type="match status" value="1"/>
</dbReference>
<dbReference type="InterPro" id="IPR001789">
    <property type="entry name" value="Sig_transdc_resp-reg_receiver"/>
</dbReference>
<keyword evidence="4 10" id="KW-0597">Phosphoprotein</keyword>
<dbReference type="EC" id="2.7.13.3" evidence="3"/>
<gene>
    <name evidence="15" type="ORF">PAT3040_00955</name>
</gene>
<evidence type="ECO:0000256" key="4">
    <source>
        <dbReference type="ARBA" id="ARBA00022553"/>
    </source>
</evidence>
<keyword evidence="12" id="KW-0472">Membrane</keyword>
<dbReference type="CDD" id="cd17574">
    <property type="entry name" value="REC_OmpR"/>
    <property type="match status" value="1"/>
</dbReference>
<dbReference type="SUPFAM" id="SSF47384">
    <property type="entry name" value="Homodimeric domain of signal transducing histidine kinase"/>
    <property type="match status" value="1"/>
</dbReference>
<evidence type="ECO:0000256" key="5">
    <source>
        <dbReference type="ARBA" id="ARBA00022679"/>
    </source>
</evidence>
<protein>
    <recommendedName>
        <fullName evidence="3">histidine kinase</fullName>
        <ecNumber evidence="3">2.7.13.3</ecNumber>
    </recommendedName>
</protein>
<keyword evidence="7 15" id="KW-0418">Kinase</keyword>
<dbReference type="Gene3D" id="1.10.287.130">
    <property type="match status" value="1"/>
</dbReference>
<dbReference type="Gene3D" id="3.30.565.10">
    <property type="entry name" value="Histidine kinase-like ATPase, C-terminal domain"/>
    <property type="match status" value="2"/>
</dbReference>
<dbReference type="SUPFAM" id="SSF52172">
    <property type="entry name" value="CheY-like"/>
    <property type="match status" value="1"/>
</dbReference>
<evidence type="ECO:0000256" key="8">
    <source>
        <dbReference type="ARBA" id="ARBA00022840"/>
    </source>
</evidence>
<evidence type="ECO:0000256" key="1">
    <source>
        <dbReference type="ARBA" id="ARBA00000085"/>
    </source>
</evidence>
<dbReference type="FunFam" id="3.30.565.10:FF:000006">
    <property type="entry name" value="Sensor histidine kinase WalK"/>
    <property type="match status" value="1"/>
</dbReference>
<dbReference type="InterPro" id="IPR003594">
    <property type="entry name" value="HATPase_dom"/>
</dbReference>
<name>A0A2R5EN61_9BACL</name>
<feature type="region of interest" description="Disordered" evidence="11">
    <location>
        <begin position="656"/>
        <end position="686"/>
    </location>
</feature>
<evidence type="ECO:0000259" key="13">
    <source>
        <dbReference type="PROSITE" id="PS50109"/>
    </source>
</evidence>
<keyword evidence="5" id="KW-0808">Transferase</keyword>
<dbReference type="GO" id="GO:0005524">
    <property type="term" value="F:ATP binding"/>
    <property type="evidence" value="ECO:0007669"/>
    <property type="project" value="UniProtKB-KW"/>
</dbReference>
<proteinExistence type="predicted"/>
<dbReference type="SMART" id="SM00388">
    <property type="entry name" value="HisKA"/>
    <property type="match status" value="1"/>
</dbReference>
<dbReference type="SMART" id="SM00448">
    <property type="entry name" value="REC"/>
    <property type="match status" value="1"/>
</dbReference>
<feature type="transmembrane region" description="Helical" evidence="12">
    <location>
        <begin position="199"/>
        <end position="221"/>
    </location>
</feature>
<dbReference type="PANTHER" id="PTHR43547:SF2">
    <property type="entry name" value="HYBRID SIGNAL TRANSDUCTION HISTIDINE KINASE C"/>
    <property type="match status" value="1"/>
</dbReference>
<keyword evidence="6" id="KW-0547">Nucleotide-binding</keyword>
<dbReference type="PROSITE" id="PS50109">
    <property type="entry name" value="HIS_KIN"/>
    <property type="match status" value="2"/>
</dbReference>
<evidence type="ECO:0000259" key="14">
    <source>
        <dbReference type="PROSITE" id="PS50110"/>
    </source>
</evidence>
<dbReference type="InterPro" id="IPR036890">
    <property type="entry name" value="HATPase_C_sf"/>
</dbReference>
<feature type="domain" description="Response regulatory" evidence="14">
    <location>
        <begin position="708"/>
        <end position="824"/>
    </location>
</feature>
<dbReference type="SMART" id="SM00387">
    <property type="entry name" value="HATPase_c"/>
    <property type="match status" value="2"/>
</dbReference>
<dbReference type="Gene3D" id="2.60.120.260">
    <property type="entry name" value="Galactose-binding domain-like"/>
    <property type="match status" value="1"/>
</dbReference>
<keyword evidence="12" id="KW-1133">Transmembrane helix</keyword>
<dbReference type="GO" id="GO:0005886">
    <property type="term" value="C:plasma membrane"/>
    <property type="evidence" value="ECO:0007669"/>
    <property type="project" value="UniProtKB-SubCell"/>
</dbReference>
<dbReference type="Pfam" id="PF06580">
    <property type="entry name" value="His_kinase"/>
    <property type="match status" value="1"/>
</dbReference>
<feature type="modified residue" description="4-aspartylphosphate" evidence="10">
    <location>
        <position position="757"/>
    </location>
</feature>
<reference evidence="15 16" key="1">
    <citation type="submission" date="2017-08" db="EMBL/GenBank/DDBJ databases">
        <title>Substantial Increase in Enzyme Production by Combined Drug-Resistance Mutations in Paenibacillus agaridevorans.</title>
        <authorList>
            <person name="Tanaka Y."/>
            <person name="Funane K."/>
            <person name="Hosaka T."/>
            <person name="Shiwa Y."/>
            <person name="Fujita N."/>
            <person name="Miyazaki T."/>
            <person name="Yoshikawa H."/>
            <person name="Murakami K."/>
            <person name="Kasahara K."/>
            <person name="Inaoka T."/>
            <person name="Hiraga Y."/>
            <person name="Ochi K."/>
        </authorList>
    </citation>
    <scope>NUCLEOTIDE SEQUENCE [LARGE SCALE GENOMIC DNA]</scope>
    <source>
        <strain evidence="15 16">T-3040</strain>
    </source>
</reference>
<comment type="caution">
    <text evidence="15">The sequence shown here is derived from an EMBL/GenBank/DDBJ whole genome shotgun (WGS) entry which is preliminary data.</text>
</comment>
<feature type="domain" description="Histidine kinase" evidence="13">
    <location>
        <begin position="935"/>
        <end position="1034"/>
    </location>
</feature>
<comment type="subcellular location">
    <subcellularLocation>
        <location evidence="2">Cell membrane</location>
        <topology evidence="2">Multi-pass membrane protein</topology>
    </subcellularLocation>
</comment>
<dbReference type="Proteomes" id="UP000245202">
    <property type="component" value="Unassembled WGS sequence"/>
</dbReference>
<dbReference type="InterPro" id="IPR005467">
    <property type="entry name" value="His_kinase_dom"/>
</dbReference>
<keyword evidence="16" id="KW-1185">Reference proteome</keyword>
<feature type="transmembrane region" description="Helical" evidence="12">
    <location>
        <begin position="325"/>
        <end position="343"/>
    </location>
</feature>
<dbReference type="InterPro" id="IPR011006">
    <property type="entry name" value="CheY-like_superfamily"/>
</dbReference>
<dbReference type="InterPro" id="IPR010559">
    <property type="entry name" value="Sig_transdc_His_kin_internal"/>
</dbReference>
<evidence type="ECO:0000256" key="2">
    <source>
        <dbReference type="ARBA" id="ARBA00004651"/>
    </source>
</evidence>
<dbReference type="PANTHER" id="PTHR43547">
    <property type="entry name" value="TWO-COMPONENT HISTIDINE KINASE"/>
    <property type="match status" value="1"/>
</dbReference>
<dbReference type="AlphaFoldDB" id="A0A2R5EN61"/>
<dbReference type="EMBL" id="BDQX01000047">
    <property type="protein sequence ID" value="GBG06428.1"/>
    <property type="molecule type" value="Genomic_DNA"/>
</dbReference>
<feature type="transmembrane region" description="Helical" evidence="12">
    <location>
        <begin position="264"/>
        <end position="281"/>
    </location>
</feature>
<evidence type="ECO:0000256" key="7">
    <source>
        <dbReference type="ARBA" id="ARBA00022777"/>
    </source>
</evidence>
<evidence type="ECO:0000256" key="3">
    <source>
        <dbReference type="ARBA" id="ARBA00012438"/>
    </source>
</evidence>
<feature type="transmembrane region" description="Helical" evidence="12">
    <location>
        <begin position="228"/>
        <end position="244"/>
    </location>
</feature>
<evidence type="ECO:0000313" key="16">
    <source>
        <dbReference type="Proteomes" id="UP000245202"/>
    </source>
</evidence>
<dbReference type="SUPFAM" id="SSF55874">
    <property type="entry name" value="ATPase domain of HSP90 chaperone/DNA topoisomerase II/histidine kinase"/>
    <property type="match status" value="2"/>
</dbReference>
<evidence type="ECO:0000256" key="10">
    <source>
        <dbReference type="PROSITE-ProRule" id="PRU00169"/>
    </source>
</evidence>
<feature type="compositionally biased region" description="Basic and acidic residues" evidence="11">
    <location>
        <begin position="663"/>
        <end position="679"/>
    </location>
</feature>
<keyword evidence="12" id="KW-0812">Transmembrane</keyword>